<gene>
    <name evidence="2" type="ORF">CBW42_06395</name>
</gene>
<sequence length="116" mass="12548">MTIKADLGFINIAPEVLADIAGYAAMSCFGVKGMTIRSVSDGIAHLLRRENMSRGVRITEAEDGGVNIDLHLAVEHGVNIATVCRSIISEVRYNVEKMTGIDVKNVDVYVDAIRAD</sequence>
<name>A0A252F3U7_9FIRM</name>
<protein>
    <submittedName>
        <fullName evidence="2">Asp23/Gls24 family envelope stress response protein</fullName>
    </submittedName>
</protein>
<evidence type="ECO:0000313" key="2">
    <source>
        <dbReference type="EMBL" id="OUM20458.1"/>
    </source>
</evidence>
<dbReference type="Pfam" id="PF03780">
    <property type="entry name" value="Asp23"/>
    <property type="match status" value="1"/>
</dbReference>
<dbReference type="Proteomes" id="UP000194903">
    <property type="component" value="Unassembled WGS sequence"/>
</dbReference>
<dbReference type="PANTHER" id="PTHR34297">
    <property type="entry name" value="HYPOTHETICAL CYTOSOLIC PROTEIN-RELATED"/>
    <property type="match status" value="1"/>
</dbReference>
<reference evidence="2 3" key="1">
    <citation type="submission" date="2017-05" db="EMBL/GenBank/DDBJ databases">
        <title>Butyricicoccus porcorum sp. nov. a butyrate-producing bacterium from the swine intestinal tract.</title>
        <authorList>
            <person name="Trachsel J."/>
            <person name="Humphrey S."/>
            <person name="Allen H.K."/>
        </authorList>
    </citation>
    <scope>NUCLEOTIDE SEQUENCE [LARGE SCALE GENOMIC DNA]</scope>
    <source>
        <strain evidence="2">BB10</strain>
    </source>
</reference>
<dbReference type="EMBL" id="NHOC01000005">
    <property type="protein sequence ID" value="OUM20458.1"/>
    <property type="molecule type" value="Genomic_DNA"/>
</dbReference>
<keyword evidence="3" id="KW-1185">Reference proteome</keyword>
<evidence type="ECO:0000313" key="3">
    <source>
        <dbReference type="Proteomes" id="UP000194903"/>
    </source>
</evidence>
<organism evidence="2 3">
    <name type="scientific">Butyricicoccus porcorum</name>
    <dbReference type="NCBI Taxonomy" id="1945634"/>
    <lineage>
        <taxon>Bacteria</taxon>
        <taxon>Bacillati</taxon>
        <taxon>Bacillota</taxon>
        <taxon>Clostridia</taxon>
        <taxon>Eubacteriales</taxon>
        <taxon>Butyricicoccaceae</taxon>
        <taxon>Butyricicoccus</taxon>
    </lineage>
</organism>
<dbReference type="AlphaFoldDB" id="A0A252F3U7"/>
<evidence type="ECO:0000256" key="1">
    <source>
        <dbReference type="ARBA" id="ARBA00005721"/>
    </source>
</evidence>
<dbReference type="InterPro" id="IPR005531">
    <property type="entry name" value="Asp23"/>
</dbReference>
<dbReference type="PANTHER" id="PTHR34297:SF2">
    <property type="entry name" value="ASP23_GLS24 FAMILY ENVELOPE STRESS RESPONSE PROTEIN"/>
    <property type="match status" value="1"/>
</dbReference>
<comment type="similarity">
    <text evidence="1">Belongs to the asp23 family.</text>
</comment>
<dbReference type="OrthoDB" id="9791482at2"/>
<comment type="caution">
    <text evidence="2">The sequence shown here is derived from an EMBL/GenBank/DDBJ whole genome shotgun (WGS) entry which is preliminary data.</text>
</comment>
<accession>A0A252F3U7</accession>
<dbReference type="RefSeq" id="WP_087018891.1">
    <property type="nucleotide sequence ID" value="NZ_CP178353.1"/>
</dbReference>
<proteinExistence type="inferred from homology"/>